<name>A0ABX2TAH8_9PROT</name>
<accession>A0ABX2TAH8</accession>
<keyword evidence="1" id="KW-0597">Phosphoprotein</keyword>
<organism evidence="3 4">
    <name type="scientific">Azospirillum oleiclasticum</name>
    <dbReference type="NCBI Taxonomy" id="2735135"/>
    <lineage>
        <taxon>Bacteria</taxon>
        <taxon>Pseudomonadati</taxon>
        <taxon>Pseudomonadota</taxon>
        <taxon>Alphaproteobacteria</taxon>
        <taxon>Rhodospirillales</taxon>
        <taxon>Azospirillaceae</taxon>
        <taxon>Azospirillum</taxon>
    </lineage>
</organism>
<dbReference type="InterPro" id="IPR001789">
    <property type="entry name" value="Sig_transdc_resp-reg_receiver"/>
</dbReference>
<evidence type="ECO:0000256" key="1">
    <source>
        <dbReference type="PROSITE-ProRule" id="PRU00169"/>
    </source>
</evidence>
<keyword evidence="4" id="KW-1185">Reference proteome</keyword>
<dbReference type="Pfam" id="PF00072">
    <property type="entry name" value="Response_reg"/>
    <property type="match status" value="1"/>
</dbReference>
<evidence type="ECO:0000313" key="3">
    <source>
        <dbReference type="EMBL" id="NYZ21344.1"/>
    </source>
</evidence>
<dbReference type="PROSITE" id="PS50110">
    <property type="entry name" value="RESPONSE_REGULATORY"/>
    <property type="match status" value="1"/>
</dbReference>
<sequence length="139" mass="15430">MGTEDNIRKIRDLGVLVVDDDMFTRRTIVALLRELGTRTAWDASDGMAALEFLRKRGPEVDVILCDLDMPRMGGLELLHALRTATGNELAAIPVIVTTVHREAETVKRAITYGITGYLVKPVTKTDLSKRLSLVVQRGR</sequence>
<dbReference type="PANTHER" id="PTHR43874">
    <property type="entry name" value="TWO-COMPONENT RESPONSE REGULATOR"/>
    <property type="match status" value="1"/>
</dbReference>
<proteinExistence type="predicted"/>
<dbReference type="Gene3D" id="3.40.50.2300">
    <property type="match status" value="1"/>
</dbReference>
<dbReference type="EMBL" id="JABFDB010000011">
    <property type="protein sequence ID" value="NYZ21344.1"/>
    <property type="molecule type" value="Genomic_DNA"/>
</dbReference>
<comment type="caution">
    <text evidence="3">The sequence shown here is derived from an EMBL/GenBank/DDBJ whole genome shotgun (WGS) entry which is preliminary data.</text>
</comment>
<protein>
    <submittedName>
        <fullName evidence="3">Response regulator</fullName>
    </submittedName>
</protein>
<feature type="domain" description="Response regulatory" evidence="2">
    <location>
        <begin position="14"/>
        <end position="135"/>
    </location>
</feature>
<gene>
    <name evidence="3" type="ORF">HND93_16635</name>
</gene>
<evidence type="ECO:0000313" key="4">
    <source>
        <dbReference type="Proteomes" id="UP000584642"/>
    </source>
</evidence>
<feature type="modified residue" description="4-aspartylphosphate" evidence="1">
    <location>
        <position position="66"/>
    </location>
</feature>
<dbReference type="Proteomes" id="UP000584642">
    <property type="component" value="Unassembled WGS sequence"/>
</dbReference>
<reference evidence="3 4" key="1">
    <citation type="submission" date="2020-05" db="EMBL/GenBank/DDBJ databases">
        <title>Azospirillum oleiclasticum sp. nov, a nitrogen-fixing and heavy crude oil-emulsifying bacterium isolated from the crude oil of Yumen Oilfield.</title>
        <authorList>
            <person name="Wu D."/>
            <person name="Cai M."/>
            <person name="Zhang X."/>
        </authorList>
    </citation>
    <scope>NUCLEOTIDE SEQUENCE [LARGE SCALE GENOMIC DNA]</scope>
    <source>
        <strain evidence="3 4">ROY-1-1-2</strain>
    </source>
</reference>
<dbReference type="InterPro" id="IPR011006">
    <property type="entry name" value="CheY-like_superfamily"/>
</dbReference>
<dbReference type="PANTHER" id="PTHR43874:SF7">
    <property type="entry name" value="TWO-COMPONENT RESPONSE REGULATOR ARR10"/>
    <property type="match status" value="1"/>
</dbReference>
<evidence type="ECO:0000259" key="2">
    <source>
        <dbReference type="PROSITE" id="PS50110"/>
    </source>
</evidence>
<dbReference type="SMART" id="SM00448">
    <property type="entry name" value="REC"/>
    <property type="match status" value="1"/>
</dbReference>
<dbReference type="RefSeq" id="WP_180283108.1">
    <property type="nucleotide sequence ID" value="NZ_JABFDB010000011.1"/>
</dbReference>
<dbReference type="InterPro" id="IPR045279">
    <property type="entry name" value="ARR-like"/>
</dbReference>
<dbReference type="SUPFAM" id="SSF52172">
    <property type="entry name" value="CheY-like"/>
    <property type="match status" value="1"/>
</dbReference>